<gene>
    <name evidence="1" type="ORF">CGCSCA2_v013590</name>
</gene>
<keyword evidence="2" id="KW-1185">Reference proteome</keyword>
<reference evidence="1" key="1">
    <citation type="submission" date="2019-06" db="EMBL/GenBank/DDBJ databases">
        <authorList>
            <person name="Gan P."/>
            <person name="Shirasu K."/>
        </authorList>
    </citation>
    <scope>NUCLEOTIDE SEQUENCE [LARGE SCALE GENOMIC DNA]</scope>
    <source>
        <strain evidence="1">CAD2</strain>
    </source>
</reference>
<name>A0A9P5BQ50_COLSI</name>
<organism evidence="1 2">
    <name type="scientific">Colletotrichum siamense</name>
    <name type="common">Anthracnose fungus</name>
    <dbReference type="NCBI Taxonomy" id="690259"/>
    <lineage>
        <taxon>Eukaryota</taxon>
        <taxon>Fungi</taxon>
        <taxon>Dikarya</taxon>
        <taxon>Ascomycota</taxon>
        <taxon>Pezizomycotina</taxon>
        <taxon>Sordariomycetes</taxon>
        <taxon>Hypocreomycetidae</taxon>
        <taxon>Glomerellales</taxon>
        <taxon>Glomerellaceae</taxon>
        <taxon>Colletotrichum</taxon>
        <taxon>Colletotrichum gloeosporioides species complex</taxon>
    </lineage>
</organism>
<sequence>MHSSTALFPIEQRLI</sequence>
<accession>A0A9P5BQ50</accession>
<evidence type="ECO:0000313" key="2">
    <source>
        <dbReference type="Proteomes" id="UP000711996"/>
    </source>
</evidence>
<proteinExistence type="predicted"/>
<protein>
    <submittedName>
        <fullName evidence="1">Uncharacterized protein</fullName>
    </submittedName>
</protein>
<evidence type="ECO:0000313" key="1">
    <source>
        <dbReference type="EMBL" id="KAF4845499.1"/>
    </source>
</evidence>
<dbReference type="EMBL" id="QPMT01000071">
    <property type="protein sequence ID" value="KAF4845499.1"/>
    <property type="molecule type" value="Genomic_DNA"/>
</dbReference>
<comment type="caution">
    <text evidence="1">The sequence shown here is derived from an EMBL/GenBank/DDBJ whole genome shotgun (WGS) entry which is preliminary data.</text>
</comment>
<dbReference type="Proteomes" id="UP000711996">
    <property type="component" value="Unassembled WGS sequence"/>
</dbReference>